<sequence length="53" mass="5552">MQRRWWTDRRDAAQWRGDTGTADGGCAAAQGGRNAACEAEDGGRQGAEVDAAA</sequence>
<feature type="compositionally biased region" description="Low complexity" evidence="1">
    <location>
        <begin position="17"/>
        <end position="29"/>
    </location>
</feature>
<evidence type="ECO:0000313" key="3">
    <source>
        <dbReference type="Proteomes" id="UP001419268"/>
    </source>
</evidence>
<feature type="compositionally biased region" description="Basic and acidic residues" evidence="1">
    <location>
        <begin position="1"/>
        <end position="13"/>
    </location>
</feature>
<dbReference type="AlphaFoldDB" id="A0AAP0ECI7"/>
<dbReference type="EMBL" id="JBBNAG010000012">
    <property type="protein sequence ID" value="KAK9089630.1"/>
    <property type="molecule type" value="Genomic_DNA"/>
</dbReference>
<evidence type="ECO:0000256" key="1">
    <source>
        <dbReference type="SAM" id="MobiDB-lite"/>
    </source>
</evidence>
<accession>A0AAP0ECI7</accession>
<comment type="caution">
    <text evidence="2">The sequence shown here is derived from an EMBL/GenBank/DDBJ whole genome shotgun (WGS) entry which is preliminary data.</text>
</comment>
<reference evidence="2 3" key="1">
    <citation type="submission" date="2024-01" db="EMBL/GenBank/DDBJ databases">
        <title>Genome assemblies of Stephania.</title>
        <authorList>
            <person name="Yang L."/>
        </authorList>
    </citation>
    <scope>NUCLEOTIDE SEQUENCE [LARGE SCALE GENOMIC DNA]</scope>
    <source>
        <strain evidence="2">JXDWG</strain>
        <tissue evidence="2">Leaf</tissue>
    </source>
</reference>
<gene>
    <name evidence="2" type="ORF">Scep_028712</name>
</gene>
<proteinExistence type="predicted"/>
<feature type="region of interest" description="Disordered" evidence="1">
    <location>
        <begin position="1"/>
        <end position="29"/>
    </location>
</feature>
<name>A0AAP0ECI7_9MAGN</name>
<protein>
    <submittedName>
        <fullName evidence="2">Uncharacterized protein</fullName>
    </submittedName>
</protein>
<evidence type="ECO:0000313" key="2">
    <source>
        <dbReference type="EMBL" id="KAK9089630.1"/>
    </source>
</evidence>
<organism evidence="2 3">
    <name type="scientific">Stephania cephalantha</name>
    <dbReference type="NCBI Taxonomy" id="152367"/>
    <lineage>
        <taxon>Eukaryota</taxon>
        <taxon>Viridiplantae</taxon>
        <taxon>Streptophyta</taxon>
        <taxon>Embryophyta</taxon>
        <taxon>Tracheophyta</taxon>
        <taxon>Spermatophyta</taxon>
        <taxon>Magnoliopsida</taxon>
        <taxon>Ranunculales</taxon>
        <taxon>Menispermaceae</taxon>
        <taxon>Menispermoideae</taxon>
        <taxon>Cissampelideae</taxon>
        <taxon>Stephania</taxon>
    </lineage>
</organism>
<dbReference type="Proteomes" id="UP001419268">
    <property type="component" value="Unassembled WGS sequence"/>
</dbReference>
<keyword evidence="3" id="KW-1185">Reference proteome</keyword>